<dbReference type="AlphaFoldDB" id="A0A086XVA4"/>
<dbReference type="Gene3D" id="1.20.1530.20">
    <property type="match status" value="1"/>
</dbReference>
<feature type="non-terminal residue" evidence="2">
    <location>
        <position position="192"/>
    </location>
</feature>
<accession>A0A086XVA4</accession>
<dbReference type="EMBL" id="JFZB01000018">
    <property type="protein sequence ID" value="KFI25954.1"/>
    <property type="molecule type" value="Genomic_DNA"/>
</dbReference>
<keyword evidence="1" id="KW-0812">Transmembrane</keyword>
<evidence type="ECO:0000256" key="1">
    <source>
        <dbReference type="SAM" id="Phobius"/>
    </source>
</evidence>
<keyword evidence="1" id="KW-0472">Membrane</keyword>
<evidence type="ECO:0000313" key="3">
    <source>
        <dbReference type="Proteomes" id="UP000028824"/>
    </source>
</evidence>
<organism evidence="2 3">
    <name type="scientific">Paenirhodobacter enshiensis</name>
    <dbReference type="NCBI Taxonomy" id="1105367"/>
    <lineage>
        <taxon>Bacteria</taxon>
        <taxon>Pseudomonadati</taxon>
        <taxon>Pseudomonadota</taxon>
        <taxon>Alphaproteobacteria</taxon>
        <taxon>Rhodobacterales</taxon>
        <taxon>Rhodobacter group</taxon>
        <taxon>Paenirhodobacter</taxon>
    </lineage>
</organism>
<feature type="transmembrane region" description="Helical" evidence="1">
    <location>
        <begin position="41"/>
        <end position="62"/>
    </location>
</feature>
<feature type="transmembrane region" description="Helical" evidence="1">
    <location>
        <begin position="100"/>
        <end position="121"/>
    </location>
</feature>
<reference evidence="2 3" key="1">
    <citation type="submission" date="2014-03" db="EMBL/GenBank/DDBJ databases">
        <title>Genome of Paenirhodobacter enshiensis DW2-9.</title>
        <authorList>
            <person name="Wang D."/>
            <person name="Wang G."/>
        </authorList>
    </citation>
    <scope>NUCLEOTIDE SEQUENCE [LARGE SCALE GENOMIC DNA]</scope>
    <source>
        <strain evidence="2 3">DW2-9</strain>
    </source>
</reference>
<feature type="transmembrane region" description="Helical" evidence="1">
    <location>
        <begin position="161"/>
        <end position="179"/>
    </location>
</feature>
<gene>
    <name evidence="2" type="ORF">CG50_02980</name>
</gene>
<feature type="transmembrane region" description="Helical" evidence="1">
    <location>
        <begin position="128"/>
        <end position="149"/>
    </location>
</feature>
<comment type="caution">
    <text evidence="2">The sequence shown here is derived from an EMBL/GenBank/DDBJ whole genome shotgun (WGS) entry which is preliminary data.</text>
</comment>
<name>A0A086XVA4_9RHOB</name>
<keyword evidence="3" id="KW-1185">Reference proteome</keyword>
<dbReference type="InterPro" id="IPR038770">
    <property type="entry name" value="Na+/solute_symporter_sf"/>
</dbReference>
<dbReference type="RefSeq" id="WP_036637908.1">
    <property type="nucleotide sequence ID" value="NZ_JFZB01000018.1"/>
</dbReference>
<protein>
    <submittedName>
        <fullName evidence="2">Uncharacterized protein</fullName>
    </submittedName>
</protein>
<evidence type="ECO:0000313" key="2">
    <source>
        <dbReference type="EMBL" id="KFI25954.1"/>
    </source>
</evidence>
<keyword evidence="1" id="KW-1133">Transmembrane helix</keyword>
<dbReference type="Proteomes" id="UP000028824">
    <property type="component" value="Unassembled WGS sequence"/>
</dbReference>
<proteinExistence type="predicted"/>
<feature type="transmembrane region" description="Helical" evidence="1">
    <location>
        <begin position="69"/>
        <end position="88"/>
    </location>
</feature>
<sequence>MISALEWIGCHARGLLLAGLVLVPLLPSTGGALVPLLPVLIAVLTGMALSRLDPAAIVVALADRRVLRPLGLGLVLFQPVAGAGLYLAGRGLGLDAGTVLLLVAFAASPPLTSGPNIALMLGYEGRLALLYMLAGTVLSPLMVPALLWGAGMELPTAPGAIAGRVFWMLAGGVVLGIVLRRTLGARRIAEGA</sequence>